<dbReference type="EMBL" id="ML996100">
    <property type="protein sequence ID" value="KAF2740517.1"/>
    <property type="molecule type" value="Genomic_DNA"/>
</dbReference>
<dbReference type="FunFam" id="1.20.1250.20:FF:000068">
    <property type="entry name" value="MFS general substrate transporter"/>
    <property type="match status" value="1"/>
</dbReference>
<organism evidence="9 10">
    <name type="scientific">Polyplosphaeria fusca</name>
    <dbReference type="NCBI Taxonomy" id="682080"/>
    <lineage>
        <taxon>Eukaryota</taxon>
        <taxon>Fungi</taxon>
        <taxon>Dikarya</taxon>
        <taxon>Ascomycota</taxon>
        <taxon>Pezizomycotina</taxon>
        <taxon>Dothideomycetes</taxon>
        <taxon>Pleosporomycetidae</taxon>
        <taxon>Pleosporales</taxon>
        <taxon>Tetraplosphaeriaceae</taxon>
        <taxon>Polyplosphaeria</taxon>
    </lineage>
</organism>
<reference evidence="9" key="1">
    <citation type="journal article" date="2020" name="Stud. Mycol.">
        <title>101 Dothideomycetes genomes: a test case for predicting lifestyles and emergence of pathogens.</title>
        <authorList>
            <person name="Haridas S."/>
            <person name="Albert R."/>
            <person name="Binder M."/>
            <person name="Bloem J."/>
            <person name="Labutti K."/>
            <person name="Salamov A."/>
            <person name="Andreopoulos B."/>
            <person name="Baker S."/>
            <person name="Barry K."/>
            <person name="Bills G."/>
            <person name="Bluhm B."/>
            <person name="Cannon C."/>
            <person name="Castanera R."/>
            <person name="Culley D."/>
            <person name="Daum C."/>
            <person name="Ezra D."/>
            <person name="Gonzalez J."/>
            <person name="Henrissat B."/>
            <person name="Kuo A."/>
            <person name="Liang C."/>
            <person name="Lipzen A."/>
            <person name="Lutzoni F."/>
            <person name="Magnuson J."/>
            <person name="Mondo S."/>
            <person name="Nolan M."/>
            <person name="Ohm R."/>
            <person name="Pangilinan J."/>
            <person name="Park H.-J."/>
            <person name="Ramirez L."/>
            <person name="Alfaro M."/>
            <person name="Sun H."/>
            <person name="Tritt A."/>
            <person name="Yoshinaga Y."/>
            <person name="Zwiers L.-H."/>
            <person name="Turgeon B."/>
            <person name="Goodwin S."/>
            <person name="Spatafora J."/>
            <person name="Crous P."/>
            <person name="Grigoriev I."/>
        </authorList>
    </citation>
    <scope>NUCLEOTIDE SEQUENCE</scope>
    <source>
        <strain evidence="9">CBS 125425</strain>
    </source>
</reference>
<keyword evidence="4 7" id="KW-1133">Transmembrane helix</keyword>
<keyword evidence="5 7" id="KW-0472">Membrane</keyword>
<dbReference type="Proteomes" id="UP000799444">
    <property type="component" value="Unassembled WGS sequence"/>
</dbReference>
<evidence type="ECO:0000256" key="3">
    <source>
        <dbReference type="ARBA" id="ARBA00022692"/>
    </source>
</evidence>
<protein>
    <submittedName>
        <fullName evidence="9">MFS nicotinic acid transporter-like protein Tna1</fullName>
    </submittedName>
</protein>
<name>A0A9P4V5D3_9PLEO</name>
<evidence type="ECO:0000256" key="1">
    <source>
        <dbReference type="ARBA" id="ARBA00004141"/>
    </source>
</evidence>
<evidence type="ECO:0000256" key="6">
    <source>
        <dbReference type="SAM" id="MobiDB-lite"/>
    </source>
</evidence>
<feature type="transmembrane region" description="Helical" evidence="7">
    <location>
        <begin position="301"/>
        <end position="325"/>
    </location>
</feature>
<evidence type="ECO:0000256" key="7">
    <source>
        <dbReference type="SAM" id="Phobius"/>
    </source>
</evidence>
<dbReference type="FunFam" id="1.20.1250.20:FF:000034">
    <property type="entry name" value="MFS general substrate transporter"/>
    <property type="match status" value="1"/>
</dbReference>
<feature type="transmembrane region" description="Helical" evidence="7">
    <location>
        <begin position="424"/>
        <end position="444"/>
    </location>
</feature>
<dbReference type="Pfam" id="PF07690">
    <property type="entry name" value="MFS_1"/>
    <property type="match status" value="1"/>
</dbReference>
<feature type="transmembrane region" description="Helical" evidence="7">
    <location>
        <begin position="102"/>
        <end position="123"/>
    </location>
</feature>
<dbReference type="InterPro" id="IPR036259">
    <property type="entry name" value="MFS_trans_sf"/>
</dbReference>
<evidence type="ECO:0000313" key="10">
    <source>
        <dbReference type="Proteomes" id="UP000799444"/>
    </source>
</evidence>
<keyword evidence="10" id="KW-1185">Reference proteome</keyword>
<feature type="transmembrane region" description="Helical" evidence="7">
    <location>
        <begin position="229"/>
        <end position="251"/>
    </location>
</feature>
<evidence type="ECO:0000256" key="2">
    <source>
        <dbReference type="ARBA" id="ARBA00022448"/>
    </source>
</evidence>
<dbReference type="OrthoDB" id="2962993at2759"/>
<evidence type="ECO:0000313" key="9">
    <source>
        <dbReference type="EMBL" id="KAF2740517.1"/>
    </source>
</evidence>
<feature type="region of interest" description="Disordered" evidence="6">
    <location>
        <begin position="1"/>
        <end position="43"/>
    </location>
</feature>
<feature type="transmembrane region" description="Helical" evidence="7">
    <location>
        <begin position="337"/>
        <end position="357"/>
    </location>
</feature>
<dbReference type="GO" id="GO:0022857">
    <property type="term" value="F:transmembrane transporter activity"/>
    <property type="evidence" value="ECO:0007669"/>
    <property type="project" value="InterPro"/>
</dbReference>
<dbReference type="AlphaFoldDB" id="A0A9P4V5D3"/>
<dbReference type="Gene3D" id="1.20.1250.20">
    <property type="entry name" value="MFS general substrate transporter like domains"/>
    <property type="match status" value="2"/>
</dbReference>
<dbReference type="SUPFAM" id="SSF103473">
    <property type="entry name" value="MFS general substrate transporter"/>
    <property type="match status" value="1"/>
</dbReference>
<feature type="transmembrane region" description="Helical" evidence="7">
    <location>
        <begin position="364"/>
        <end position="383"/>
    </location>
</feature>
<dbReference type="PROSITE" id="PS50850">
    <property type="entry name" value="MFS"/>
    <property type="match status" value="1"/>
</dbReference>
<feature type="transmembrane region" description="Helical" evidence="7">
    <location>
        <begin position="130"/>
        <end position="153"/>
    </location>
</feature>
<feature type="transmembrane region" description="Helical" evidence="7">
    <location>
        <begin position="196"/>
        <end position="217"/>
    </location>
</feature>
<dbReference type="PANTHER" id="PTHR43791">
    <property type="entry name" value="PERMEASE-RELATED"/>
    <property type="match status" value="1"/>
</dbReference>
<dbReference type="PANTHER" id="PTHR43791:SF19">
    <property type="entry name" value="TRANSPORTER, PUTATIVE (AFU_ORTHOLOGUE AFUA_1G01812)-RELATED"/>
    <property type="match status" value="1"/>
</dbReference>
<evidence type="ECO:0000256" key="4">
    <source>
        <dbReference type="ARBA" id="ARBA00022989"/>
    </source>
</evidence>
<dbReference type="CDD" id="cd17327">
    <property type="entry name" value="MFS_FEN2_like"/>
    <property type="match status" value="1"/>
</dbReference>
<evidence type="ECO:0000259" key="8">
    <source>
        <dbReference type="PROSITE" id="PS50850"/>
    </source>
</evidence>
<feature type="transmembrane region" description="Helical" evidence="7">
    <location>
        <begin position="459"/>
        <end position="478"/>
    </location>
</feature>
<comment type="caution">
    <text evidence="9">The sequence shown here is derived from an EMBL/GenBank/DDBJ whole genome shotgun (WGS) entry which is preliminary data.</text>
</comment>
<comment type="subcellular location">
    <subcellularLocation>
        <location evidence="1">Membrane</location>
        <topology evidence="1">Multi-pass membrane protein</topology>
    </subcellularLocation>
</comment>
<evidence type="ECO:0000256" key="5">
    <source>
        <dbReference type="ARBA" id="ARBA00023136"/>
    </source>
</evidence>
<sequence length="516" mass="57303">MTSALEKGTDSGSFGRRSDEKIGEAAQGREFVPADNIHDPDAGLSEEERAAVDRKLLRRLDWKLIPWLSFLYLISFLDRTNIGNAKIDGLQEDLGMTNGQYNATLTIFFISYSLFEPLTNILLKKLRPSVFIPIIMVWWGICMTTMGLVHNFSGLMAAGPDQKQRWWLGVAEAGLFPGVNYYLSCWYRRSEFGIRAAIFFSAAALAGSFGGLLAAAIAQMDGIGGKPGWAWIFILEGLATVLVGLVSYWMVHDFPDEAKFLSVDDRARVIRRLREDKQSSAEHESFKMSYFWASVKDWKTWAFAVIYMGCDGSLYAFSLFLPTIINQLGYKSTTANLLSVPPYAAAAIVTVLIGFIADRTRQRGLCNILICIPGIVGFAMLLGSSRPGVQYAGTFLGAIGIYPCIANTISWASNNVEGVYKRGVTLGFVIGWGNLNGVVASNIYRQDDKPRFLPGHGTVLAYLVLWLLGGSIVTRVLLARENKKRTMGERDHWAEGKSEHEVEMLGDRRPDFIYTL</sequence>
<feature type="transmembrane region" description="Helical" evidence="7">
    <location>
        <begin position="165"/>
        <end position="184"/>
    </location>
</feature>
<dbReference type="InterPro" id="IPR011701">
    <property type="entry name" value="MFS"/>
</dbReference>
<feature type="transmembrane region" description="Helical" evidence="7">
    <location>
        <begin position="389"/>
        <end position="412"/>
    </location>
</feature>
<accession>A0A9P4V5D3</accession>
<proteinExistence type="predicted"/>
<keyword evidence="3 7" id="KW-0812">Transmembrane</keyword>
<feature type="transmembrane region" description="Helical" evidence="7">
    <location>
        <begin position="64"/>
        <end position="82"/>
    </location>
</feature>
<dbReference type="InterPro" id="IPR020846">
    <property type="entry name" value="MFS_dom"/>
</dbReference>
<gene>
    <name evidence="9" type="ORF">EJ04DRAFT_518816</name>
</gene>
<keyword evidence="2" id="KW-0813">Transport</keyword>
<feature type="domain" description="Major facilitator superfamily (MFS) profile" evidence="8">
    <location>
        <begin position="64"/>
        <end position="516"/>
    </location>
</feature>
<dbReference type="GO" id="GO:0016020">
    <property type="term" value="C:membrane"/>
    <property type="evidence" value="ECO:0007669"/>
    <property type="project" value="UniProtKB-SubCell"/>
</dbReference>